<protein>
    <recommendedName>
        <fullName evidence="13">THAP-type domain-containing protein</fullName>
    </recommendedName>
</protein>
<evidence type="ECO:0000256" key="11">
    <source>
        <dbReference type="ARBA" id="ARBA00023306"/>
    </source>
</evidence>
<keyword evidence="8 12" id="KW-0238">DNA-binding</keyword>
<evidence type="ECO:0000256" key="7">
    <source>
        <dbReference type="ARBA" id="ARBA00023054"/>
    </source>
</evidence>
<accession>A0ABN8J663</accession>
<evidence type="ECO:0000256" key="10">
    <source>
        <dbReference type="ARBA" id="ARBA00023242"/>
    </source>
</evidence>
<organism evidence="14 15">
    <name type="scientific">Iphiclides podalirius</name>
    <name type="common">scarce swallowtail</name>
    <dbReference type="NCBI Taxonomy" id="110791"/>
    <lineage>
        <taxon>Eukaryota</taxon>
        <taxon>Metazoa</taxon>
        <taxon>Ecdysozoa</taxon>
        <taxon>Arthropoda</taxon>
        <taxon>Hexapoda</taxon>
        <taxon>Insecta</taxon>
        <taxon>Pterygota</taxon>
        <taxon>Neoptera</taxon>
        <taxon>Endopterygota</taxon>
        <taxon>Lepidoptera</taxon>
        <taxon>Glossata</taxon>
        <taxon>Ditrysia</taxon>
        <taxon>Papilionoidea</taxon>
        <taxon>Papilionidae</taxon>
        <taxon>Papilioninae</taxon>
        <taxon>Iphiclides</taxon>
    </lineage>
</organism>
<reference evidence="14" key="1">
    <citation type="submission" date="2022-03" db="EMBL/GenBank/DDBJ databases">
        <authorList>
            <person name="Martin H S."/>
        </authorList>
    </citation>
    <scope>NUCLEOTIDE SEQUENCE</scope>
</reference>
<dbReference type="InterPro" id="IPR006612">
    <property type="entry name" value="THAP_Znf"/>
</dbReference>
<proteinExistence type="inferred from homology"/>
<evidence type="ECO:0000256" key="3">
    <source>
        <dbReference type="ARBA" id="ARBA00022723"/>
    </source>
</evidence>
<keyword evidence="9" id="KW-0804">Transcription</keyword>
<evidence type="ECO:0000256" key="9">
    <source>
        <dbReference type="ARBA" id="ARBA00023163"/>
    </source>
</evidence>
<keyword evidence="11" id="KW-0131">Cell cycle</keyword>
<evidence type="ECO:0000313" key="15">
    <source>
        <dbReference type="Proteomes" id="UP000837857"/>
    </source>
</evidence>
<dbReference type="EMBL" id="OW152820">
    <property type="protein sequence ID" value="CAH2074931.1"/>
    <property type="molecule type" value="Genomic_DNA"/>
</dbReference>
<gene>
    <name evidence="14" type="ORF">IPOD504_LOCUS16347</name>
</gene>
<feature type="domain" description="THAP-type" evidence="13">
    <location>
        <begin position="1"/>
        <end position="81"/>
    </location>
</feature>
<evidence type="ECO:0000259" key="13">
    <source>
        <dbReference type="PROSITE" id="PS50950"/>
    </source>
</evidence>
<keyword evidence="3" id="KW-0479">Metal-binding</keyword>
<name>A0ABN8J663_9NEOP</name>
<keyword evidence="15" id="KW-1185">Reference proteome</keyword>
<keyword evidence="7" id="KW-0175">Coiled coil</keyword>
<dbReference type="PANTHER" id="PTHR46600">
    <property type="entry name" value="THAP DOMAIN-CONTAINING"/>
    <property type="match status" value="1"/>
</dbReference>
<keyword evidence="6" id="KW-0805">Transcription regulation</keyword>
<dbReference type="PROSITE" id="PS50950">
    <property type="entry name" value="ZF_THAP"/>
    <property type="match status" value="1"/>
</dbReference>
<dbReference type="SMART" id="SM00980">
    <property type="entry name" value="THAP"/>
    <property type="match status" value="1"/>
</dbReference>
<evidence type="ECO:0000256" key="1">
    <source>
        <dbReference type="ARBA" id="ARBA00004642"/>
    </source>
</evidence>
<keyword evidence="5" id="KW-0862">Zinc</keyword>
<evidence type="ECO:0000256" key="2">
    <source>
        <dbReference type="ARBA" id="ARBA00006177"/>
    </source>
</evidence>
<evidence type="ECO:0000256" key="6">
    <source>
        <dbReference type="ARBA" id="ARBA00023015"/>
    </source>
</evidence>
<dbReference type="PANTHER" id="PTHR46600:SF1">
    <property type="entry name" value="THAP DOMAIN-CONTAINING PROTEIN 1"/>
    <property type="match status" value="1"/>
</dbReference>
<keyword evidence="10" id="KW-0539">Nucleus</keyword>
<dbReference type="Pfam" id="PF05485">
    <property type="entry name" value="THAP"/>
    <property type="match status" value="1"/>
</dbReference>
<comment type="similarity">
    <text evidence="2">Belongs to the THAP1 family.</text>
</comment>
<evidence type="ECO:0000313" key="14">
    <source>
        <dbReference type="EMBL" id="CAH2074931.1"/>
    </source>
</evidence>
<keyword evidence="4 12" id="KW-0863">Zinc-finger</keyword>
<evidence type="ECO:0000256" key="4">
    <source>
        <dbReference type="ARBA" id="ARBA00022771"/>
    </source>
</evidence>
<dbReference type="Gene3D" id="6.20.210.20">
    <property type="entry name" value="THAP domain"/>
    <property type="match status" value="1"/>
</dbReference>
<dbReference type="SMART" id="SM00692">
    <property type="entry name" value="DM3"/>
    <property type="match status" value="1"/>
</dbReference>
<feature type="non-terminal residue" evidence="14">
    <location>
        <position position="163"/>
    </location>
</feature>
<evidence type="ECO:0000256" key="12">
    <source>
        <dbReference type="PROSITE-ProRule" id="PRU00309"/>
    </source>
</evidence>
<comment type="subcellular location">
    <subcellularLocation>
        <location evidence="1">Nucleus</location>
        <location evidence="1">Nucleoplasm</location>
    </subcellularLocation>
</comment>
<dbReference type="InterPro" id="IPR026516">
    <property type="entry name" value="THAP1/10"/>
</dbReference>
<evidence type="ECO:0000256" key="8">
    <source>
        <dbReference type="ARBA" id="ARBA00023125"/>
    </source>
</evidence>
<dbReference type="InterPro" id="IPR038441">
    <property type="entry name" value="THAP_Znf_sf"/>
</dbReference>
<sequence length="163" mass="18286">MVLRVPTSDGKISKNKHGITFHRFPQDKTRKGQWEIAVNREQGWRATPSSTVCSEHFNANDFYLTDSGLRRLSLTSIPSINISPCQDEEPTICVMDPGDIKPTDSEERASIVDRHRISLHVSPMLAASANTVRRQVCQTDPKPVAPKKLFIAILNSDLLHAKR</sequence>
<evidence type="ECO:0000256" key="5">
    <source>
        <dbReference type="ARBA" id="ARBA00022833"/>
    </source>
</evidence>
<dbReference type="Proteomes" id="UP000837857">
    <property type="component" value="Chromosome 8"/>
</dbReference>
<dbReference type="SUPFAM" id="SSF57716">
    <property type="entry name" value="Glucocorticoid receptor-like (DNA-binding domain)"/>
    <property type="match status" value="1"/>
</dbReference>